<dbReference type="GO" id="GO:0051301">
    <property type="term" value="P:cell division"/>
    <property type="evidence" value="ECO:0007669"/>
    <property type="project" value="UniProtKB-UniRule"/>
</dbReference>
<evidence type="ECO:0000256" key="11">
    <source>
        <dbReference type="SAM" id="MobiDB-lite"/>
    </source>
</evidence>
<organism evidence="13 14">
    <name type="scientific">Nyssa sinensis</name>
    <dbReference type="NCBI Taxonomy" id="561372"/>
    <lineage>
        <taxon>Eukaryota</taxon>
        <taxon>Viridiplantae</taxon>
        <taxon>Streptophyta</taxon>
        <taxon>Embryophyta</taxon>
        <taxon>Tracheophyta</taxon>
        <taxon>Spermatophyta</taxon>
        <taxon>Magnoliopsida</taxon>
        <taxon>eudicotyledons</taxon>
        <taxon>Gunneridae</taxon>
        <taxon>Pentapetalae</taxon>
        <taxon>asterids</taxon>
        <taxon>Cornales</taxon>
        <taxon>Nyssaceae</taxon>
        <taxon>Nyssa</taxon>
    </lineage>
</organism>
<keyword evidence="6 10" id="KW-0175">Coiled coil</keyword>
<dbReference type="PANTHER" id="PTHR14281">
    <property type="entry name" value="KINETOCHORE PROTEIN SPC25-RELATED"/>
    <property type="match status" value="1"/>
</dbReference>
<feature type="region of interest" description="Disordered" evidence="11">
    <location>
        <begin position="212"/>
        <end position="279"/>
    </location>
</feature>
<evidence type="ECO:0000256" key="8">
    <source>
        <dbReference type="ARBA" id="ARBA00023328"/>
    </source>
</evidence>
<dbReference type="GO" id="GO:0031262">
    <property type="term" value="C:Ndc80 complex"/>
    <property type="evidence" value="ECO:0007669"/>
    <property type="project" value="InterPro"/>
</dbReference>
<dbReference type="CDD" id="cd23784">
    <property type="entry name" value="RWD_Spc25"/>
    <property type="match status" value="1"/>
</dbReference>
<accession>A0A5J5BMD8</accession>
<comment type="subunit">
    <text evidence="9">Component of the NDC80 complex.</text>
</comment>
<evidence type="ECO:0000256" key="4">
    <source>
        <dbReference type="ARBA" id="ARBA00022618"/>
    </source>
</evidence>
<evidence type="ECO:0000256" key="2">
    <source>
        <dbReference type="ARBA" id="ARBA00006379"/>
    </source>
</evidence>
<keyword evidence="8 9" id="KW-0137">Centromere</keyword>
<dbReference type="GO" id="GO:0005634">
    <property type="term" value="C:nucleus"/>
    <property type="evidence" value="ECO:0007669"/>
    <property type="project" value="UniProtKB-SubCell"/>
</dbReference>
<evidence type="ECO:0000256" key="10">
    <source>
        <dbReference type="SAM" id="Coils"/>
    </source>
</evidence>
<feature type="compositionally biased region" description="Polar residues" evidence="11">
    <location>
        <begin position="212"/>
        <end position="226"/>
    </location>
</feature>
<feature type="domain" description="Chromosome segregation protein Spc25 C-terminal" evidence="12">
    <location>
        <begin position="126"/>
        <end position="193"/>
    </location>
</feature>
<evidence type="ECO:0000256" key="7">
    <source>
        <dbReference type="ARBA" id="ARBA00023306"/>
    </source>
</evidence>
<dbReference type="OrthoDB" id="6353017at2759"/>
<comment type="similarity">
    <text evidence="2 9">Belongs to the SPC25 family.</text>
</comment>
<dbReference type="Proteomes" id="UP000325577">
    <property type="component" value="Linkage Group LG12"/>
</dbReference>
<sequence length="279" mass="31881">MQSRVEQSVRAKMEELRLICDREIPIQQHRMDTAMVSFRKSLDSTKFKAEETVQNQAKLVELKAELREVEDDLVKALAVKTPIISQQSEALAACEEQQSKETVHTGEIEEAISWYNRVLGFRIECGHGVKFIFVNINLKNPNEEYFFTIRHENDMYTLLDCEPHLSNIKELINELNRKNGLFKFVRIMREKFQEAAAHGIFPQVSSLDQDSSTISVSAPVSPGSTDSRSESLAKQKERQPGETNRHSKKVNHGQGGKSAFVYPGTDSSLRRSPRFKVRR</sequence>
<dbReference type="InterPro" id="IPR013255">
    <property type="entry name" value="Spc25_C"/>
</dbReference>
<dbReference type="FunFam" id="3.30.457.50:FF:000001">
    <property type="entry name" value="Probable kinetochore protein spc25"/>
    <property type="match status" value="1"/>
</dbReference>
<feature type="coiled-coil region" evidence="10">
    <location>
        <begin position="52"/>
        <end position="79"/>
    </location>
</feature>
<evidence type="ECO:0000259" key="12">
    <source>
        <dbReference type="Pfam" id="PF08234"/>
    </source>
</evidence>
<evidence type="ECO:0000313" key="13">
    <source>
        <dbReference type="EMBL" id="KAA8542271.1"/>
    </source>
</evidence>
<keyword evidence="7 9" id="KW-0131">Cell cycle</keyword>
<dbReference type="EMBL" id="CM018035">
    <property type="protein sequence ID" value="KAA8542271.1"/>
    <property type="molecule type" value="Genomic_DNA"/>
</dbReference>
<gene>
    <name evidence="13" type="ORF">F0562_023593</name>
</gene>
<keyword evidence="9" id="KW-0995">Kinetochore</keyword>
<dbReference type="PANTHER" id="PTHR14281:SF0">
    <property type="entry name" value="KINETOCHORE PROTEIN SPC25"/>
    <property type="match status" value="1"/>
</dbReference>
<keyword evidence="3 9" id="KW-0158">Chromosome</keyword>
<feature type="compositionally biased region" description="Basic and acidic residues" evidence="11">
    <location>
        <begin position="227"/>
        <end position="245"/>
    </location>
</feature>
<name>A0A5J5BMD8_9ASTE</name>
<dbReference type="Gene3D" id="3.30.457.50">
    <property type="entry name" value="Chromosome segregation protein Spc25"/>
    <property type="match status" value="1"/>
</dbReference>
<evidence type="ECO:0000256" key="6">
    <source>
        <dbReference type="ARBA" id="ARBA00023054"/>
    </source>
</evidence>
<keyword evidence="4 9" id="KW-0132">Cell division</keyword>
<comment type="subcellular location">
    <subcellularLocation>
        <location evidence="1">Chromosome</location>
        <location evidence="1">Centromere</location>
    </subcellularLocation>
    <subcellularLocation>
        <location evidence="9">Nucleus</location>
    </subcellularLocation>
    <subcellularLocation>
        <location evidence="9">Chromosome</location>
        <location evidence="9">Centromere</location>
        <location evidence="9">Kinetochore</location>
    </subcellularLocation>
</comment>
<evidence type="ECO:0000256" key="3">
    <source>
        <dbReference type="ARBA" id="ARBA00022454"/>
    </source>
</evidence>
<reference evidence="13 14" key="1">
    <citation type="submission" date="2019-09" db="EMBL/GenBank/DDBJ databases">
        <title>A chromosome-level genome assembly of the Chinese tupelo Nyssa sinensis.</title>
        <authorList>
            <person name="Yang X."/>
            <person name="Kang M."/>
            <person name="Yang Y."/>
            <person name="Xiong H."/>
            <person name="Wang M."/>
            <person name="Zhang Z."/>
            <person name="Wang Z."/>
            <person name="Wu H."/>
            <person name="Ma T."/>
            <person name="Liu J."/>
            <person name="Xi Z."/>
        </authorList>
    </citation>
    <scope>NUCLEOTIDE SEQUENCE [LARGE SCALE GENOMIC DNA]</scope>
    <source>
        <strain evidence="13">J267</strain>
        <tissue evidence="13">Leaf</tissue>
    </source>
</reference>
<dbReference type="AlphaFoldDB" id="A0A5J5BMD8"/>
<dbReference type="InterPro" id="IPR045143">
    <property type="entry name" value="Spc25"/>
</dbReference>
<keyword evidence="9" id="KW-0539">Nucleus</keyword>
<keyword evidence="14" id="KW-1185">Reference proteome</keyword>
<keyword evidence="5 9" id="KW-0498">Mitosis</keyword>
<comment type="function">
    <text evidence="9">Acts as a component of the essential kinetochore-associated NDC80 complex, which is required for chromosome segregation and spindle checkpoint activity.</text>
</comment>
<dbReference type="Pfam" id="PF08234">
    <property type="entry name" value="Spindle_Spc25"/>
    <property type="match status" value="1"/>
</dbReference>
<evidence type="ECO:0000256" key="5">
    <source>
        <dbReference type="ARBA" id="ARBA00022776"/>
    </source>
</evidence>
<dbReference type="GO" id="GO:0007059">
    <property type="term" value="P:chromosome segregation"/>
    <property type="evidence" value="ECO:0007669"/>
    <property type="project" value="InterPro"/>
</dbReference>
<evidence type="ECO:0000256" key="1">
    <source>
        <dbReference type="ARBA" id="ARBA00004584"/>
    </source>
</evidence>
<evidence type="ECO:0000313" key="14">
    <source>
        <dbReference type="Proteomes" id="UP000325577"/>
    </source>
</evidence>
<evidence type="ECO:0000256" key="9">
    <source>
        <dbReference type="RuleBase" id="RU367150"/>
    </source>
</evidence>
<proteinExistence type="inferred from homology"/>
<protein>
    <recommendedName>
        <fullName evidence="9">Kinetochore protein SPC25</fullName>
    </recommendedName>
</protein>